<dbReference type="InterPro" id="IPR019405">
    <property type="entry name" value="Lactonase_7-beta_prop"/>
</dbReference>
<dbReference type="AlphaFoldDB" id="A8NND8"/>
<reference evidence="2 3" key="1">
    <citation type="journal article" date="2010" name="Proc. Natl. Acad. Sci. U.S.A.">
        <title>Insights into evolution of multicellular fungi from the assembled chromosomes of the mushroom Coprinopsis cinerea (Coprinus cinereus).</title>
        <authorList>
            <person name="Stajich J.E."/>
            <person name="Wilke S.K."/>
            <person name="Ahren D."/>
            <person name="Au C.H."/>
            <person name="Birren B.W."/>
            <person name="Borodovsky M."/>
            <person name="Burns C."/>
            <person name="Canback B."/>
            <person name="Casselton L.A."/>
            <person name="Cheng C.K."/>
            <person name="Deng J."/>
            <person name="Dietrich F.S."/>
            <person name="Fargo D.C."/>
            <person name="Farman M.L."/>
            <person name="Gathman A.C."/>
            <person name="Goldberg J."/>
            <person name="Guigo R."/>
            <person name="Hoegger P.J."/>
            <person name="Hooker J.B."/>
            <person name="Huggins A."/>
            <person name="James T.Y."/>
            <person name="Kamada T."/>
            <person name="Kilaru S."/>
            <person name="Kodira C."/>
            <person name="Kues U."/>
            <person name="Kupfer D."/>
            <person name="Kwan H.S."/>
            <person name="Lomsadze A."/>
            <person name="Li W."/>
            <person name="Lilly W.W."/>
            <person name="Ma L.J."/>
            <person name="Mackey A.J."/>
            <person name="Manning G."/>
            <person name="Martin F."/>
            <person name="Muraguchi H."/>
            <person name="Natvig D.O."/>
            <person name="Palmerini H."/>
            <person name="Ramesh M.A."/>
            <person name="Rehmeyer C.J."/>
            <person name="Roe B.A."/>
            <person name="Shenoy N."/>
            <person name="Stanke M."/>
            <person name="Ter-Hovhannisyan V."/>
            <person name="Tunlid A."/>
            <person name="Velagapudi R."/>
            <person name="Vision T.J."/>
            <person name="Zeng Q."/>
            <person name="Zolan M.E."/>
            <person name="Pukkila P.J."/>
        </authorList>
    </citation>
    <scope>NUCLEOTIDE SEQUENCE [LARGE SCALE GENOMIC DNA]</scope>
    <source>
        <strain evidence="3">Okayama-7 / 130 / ATCC MYA-4618 / FGSC 9003</strain>
    </source>
</reference>
<dbReference type="GeneID" id="6011635"/>
<dbReference type="GO" id="GO:0017057">
    <property type="term" value="F:6-phosphogluconolactonase activity"/>
    <property type="evidence" value="ECO:0007669"/>
    <property type="project" value="TreeGrafter"/>
</dbReference>
<name>A8NND8_COPC7</name>
<dbReference type="Pfam" id="PF10282">
    <property type="entry name" value="Lactonase"/>
    <property type="match status" value="1"/>
</dbReference>
<evidence type="ECO:0008006" key="4">
    <source>
        <dbReference type="Google" id="ProtNLM"/>
    </source>
</evidence>
<dbReference type="PANTHER" id="PTHR30344">
    <property type="entry name" value="6-PHOSPHOGLUCONOLACTONASE-RELATED"/>
    <property type="match status" value="1"/>
</dbReference>
<keyword evidence="3" id="KW-1185">Reference proteome</keyword>
<accession>A8NND8</accession>
<evidence type="ECO:0000313" key="3">
    <source>
        <dbReference type="Proteomes" id="UP000001861"/>
    </source>
</evidence>
<dbReference type="KEGG" id="cci:CC1G_06512"/>
<proteinExistence type="inferred from homology"/>
<evidence type="ECO:0000313" key="2">
    <source>
        <dbReference type="EMBL" id="EAU86751.1"/>
    </source>
</evidence>
<dbReference type="SUPFAM" id="SSF75011">
    <property type="entry name" value="3-carboxy-cis,cis-mucoante lactonizing enzyme"/>
    <property type="match status" value="1"/>
</dbReference>
<dbReference type="InParanoid" id="A8NND8"/>
<dbReference type="eggNOG" id="ENOG502S3WY">
    <property type="taxonomic scope" value="Eukaryota"/>
</dbReference>
<dbReference type="PANTHER" id="PTHR30344:SF1">
    <property type="entry name" value="6-PHOSPHOGLUCONOLACTONASE"/>
    <property type="match status" value="1"/>
</dbReference>
<organism evidence="2 3">
    <name type="scientific">Coprinopsis cinerea (strain Okayama-7 / 130 / ATCC MYA-4618 / FGSC 9003)</name>
    <name type="common">Inky cap fungus</name>
    <name type="synonym">Hormographiella aspergillata</name>
    <dbReference type="NCBI Taxonomy" id="240176"/>
    <lineage>
        <taxon>Eukaryota</taxon>
        <taxon>Fungi</taxon>
        <taxon>Dikarya</taxon>
        <taxon>Basidiomycota</taxon>
        <taxon>Agaricomycotina</taxon>
        <taxon>Agaricomycetes</taxon>
        <taxon>Agaricomycetidae</taxon>
        <taxon>Agaricales</taxon>
        <taxon>Agaricineae</taxon>
        <taxon>Psathyrellaceae</taxon>
        <taxon>Coprinopsis</taxon>
    </lineage>
</organism>
<evidence type="ECO:0000256" key="1">
    <source>
        <dbReference type="ARBA" id="ARBA00005564"/>
    </source>
</evidence>
<gene>
    <name evidence="2" type="ORF">CC1G_06512</name>
</gene>
<protein>
    <recommendedName>
        <fullName evidence="4">Isomerase YbhE</fullName>
    </recommendedName>
</protein>
<comment type="caution">
    <text evidence="2">The sequence shown here is derived from an EMBL/GenBank/DDBJ whole genome shotgun (WGS) entry which is preliminary data.</text>
</comment>
<sequence length="370" mass="39519">MVSFKILAGGYEAFVATYLFTATAKTSTLELASRSRTGINPSWLAVHPQNSSLLYAVNEIWNGGFVQSFALQGDGSLSAPLDTISSGGNNPAHVAALTSSGQVIVLNYSSGNGRVFNTTSAGTRFVAESTQTVTFPKAADIRESNPHQAYEYNGEIFVPDLGADTIWRLVPNDVVGSTDIVKIAGSIPQPKGSGPRHISIYKDRLFVLHELSSTLTVQKIPALGTNDASIIANASIVPSDGPENPLWAAAEILIPPPSRRFPVPYIYVSNRNKGTIKDPRGDSIAIFEHVGCGTRREGLRLVKQVFTGLHQIRGMEFGPAENGGDEYLIAGASEGSGGVVVFQRTKGGRDLKIVAKNDEVGTRTSFVWAK</sequence>
<dbReference type="InterPro" id="IPR015943">
    <property type="entry name" value="WD40/YVTN_repeat-like_dom_sf"/>
</dbReference>
<dbReference type="VEuPathDB" id="FungiDB:CC1G_06512"/>
<dbReference type="Gene3D" id="2.130.10.10">
    <property type="entry name" value="YVTN repeat-like/Quinoprotein amine dehydrogenase"/>
    <property type="match status" value="1"/>
</dbReference>
<dbReference type="OrthoDB" id="9972196at2759"/>
<dbReference type="EMBL" id="AACS02000012">
    <property type="protein sequence ID" value="EAU86751.1"/>
    <property type="molecule type" value="Genomic_DNA"/>
</dbReference>
<comment type="similarity">
    <text evidence="1">Belongs to the cycloisomerase 2 family.</text>
</comment>
<dbReference type="Proteomes" id="UP000001861">
    <property type="component" value="Unassembled WGS sequence"/>
</dbReference>
<dbReference type="RefSeq" id="XP_001835109.1">
    <property type="nucleotide sequence ID" value="XM_001835057.1"/>
</dbReference>
<dbReference type="OMA" id="RTTFVWL"/>
<dbReference type="InterPro" id="IPR050282">
    <property type="entry name" value="Cycloisomerase_2"/>
</dbReference>